<organism evidence="1 2">
    <name type="scientific">Maribacter stanieri</name>
    <dbReference type="NCBI Taxonomy" id="440514"/>
    <lineage>
        <taxon>Bacteria</taxon>
        <taxon>Pseudomonadati</taxon>
        <taxon>Bacteroidota</taxon>
        <taxon>Flavobacteriia</taxon>
        <taxon>Flavobacteriales</taxon>
        <taxon>Flavobacteriaceae</taxon>
        <taxon>Maribacter</taxon>
    </lineage>
</organism>
<dbReference type="AlphaFoldDB" id="A0A1I6HTM8"/>
<sequence>MYIGWNGSCFYQFMRKPIILLILFFAQLCFGQEKEISKSFLIDRWKVDKTIKEGDTEITVYRRSRTLKIGNELRFLSTGEYRITFNSGRKIGRRCGNEIRSGGVNGYYRFNSQEQSVTLKSYNTDPIINWDLVWIDENSFGVKKAKDNITYK</sequence>
<reference evidence="2" key="1">
    <citation type="submission" date="2016-10" db="EMBL/GenBank/DDBJ databases">
        <authorList>
            <person name="Varghese N."/>
            <person name="Submissions S."/>
        </authorList>
    </citation>
    <scope>NUCLEOTIDE SEQUENCE [LARGE SCALE GENOMIC DNA]</scope>
    <source>
        <strain evidence="2">DSM 19891</strain>
    </source>
</reference>
<keyword evidence="2" id="KW-1185">Reference proteome</keyword>
<gene>
    <name evidence="1" type="ORF">SAMN04488010_0755</name>
</gene>
<accession>A0A1I6HTM8</accession>
<evidence type="ECO:0000313" key="2">
    <source>
        <dbReference type="Proteomes" id="UP000199462"/>
    </source>
</evidence>
<protein>
    <recommendedName>
        <fullName evidence="3">Lipocalin-like domain-containing protein</fullName>
    </recommendedName>
</protein>
<proteinExistence type="predicted"/>
<name>A0A1I6HTM8_9FLAO</name>
<evidence type="ECO:0000313" key="1">
    <source>
        <dbReference type="EMBL" id="SFR57811.1"/>
    </source>
</evidence>
<evidence type="ECO:0008006" key="3">
    <source>
        <dbReference type="Google" id="ProtNLM"/>
    </source>
</evidence>
<dbReference type="EMBL" id="FOYX01000001">
    <property type="protein sequence ID" value="SFR57811.1"/>
    <property type="molecule type" value="Genomic_DNA"/>
</dbReference>
<dbReference type="Proteomes" id="UP000199462">
    <property type="component" value="Unassembled WGS sequence"/>
</dbReference>